<reference evidence="1 2" key="1">
    <citation type="submission" date="2015-07" db="EMBL/GenBank/DDBJ databases">
        <title>Isolation and Genomic Characterization of a Novel Halophilic Metal-Reducing Deltaproteobacterium from the Deep Subsurface.</title>
        <authorList>
            <person name="Badalamenti J.P."/>
            <person name="Summers Z.M."/>
            <person name="Gralnick J.A."/>
            <person name="Bond D.R."/>
        </authorList>
    </citation>
    <scope>NUCLEOTIDE SEQUENCE [LARGE SCALE GENOMIC DNA]</scope>
    <source>
        <strain evidence="1 2">WTL</strain>
    </source>
</reference>
<sequence>MICLHPHCPMGHGAANWDLIVASPEAKVRPSDRLNLIIALSGCGPLGENIETIPTEIANSAPFKRILDLCPCLYAQVPDVASARGVVHLCEVTLGQRIDSNNVYDAFKIQHPTMPTIPFLYPPANPRAGGGDIMEALCSEVLSNHGVQHMELGPDNWPIWSSKSHLSLNSGRMNSLKLYGDILIPAAPHNILISVKSEAARERFVVSGNRLESVGFGFFNDPSEFWTVNRINLLKRWGFIAIYMPDDILQTLNQELHTKNRTNFAININGLPLYRPLNEFGPDMLRVAGEISCAL</sequence>
<dbReference type="KEGG" id="des:DSOUD_0531"/>
<dbReference type="RefSeq" id="WP_157671705.1">
    <property type="nucleotide sequence ID" value="NZ_CP010802.1"/>
</dbReference>
<dbReference type="PATRIC" id="fig|1603606.3.peg.576"/>
<organism evidence="1 2">
    <name type="scientific">Desulfuromonas soudanensis</name>
    <dbReference type="NCBI Taxonomy" id="1603606"/>
    <lineage>
        <taxon>Bacteria</taxon>
        <taxon>Pseudomonadati</taxon>
        <taxon>Thermodesulfobacteriota</taxon>
        <taxon>Desulfuromonadia</taxon>
        <taxon>Desulfuromonadales</taxon>
        <taxon>Desulfuromonadaceae</taxon>
        <taxon>Desulfuromonas</taxon>
    </lineage>
</organism>
<evidence type="ECO:0000313" key="1">
    <source>
        <dbReference type="EMBL" id="ALC15320.1"/>
    </source>
</evidence>
<dbReference type="EMBL" id="CP010802">
    <property type="protein sequence ID" value="ALC15320.1"/>
    <property type="molecule type" value="Genomic_DNA"/>
</dbReference>
<protein>
    <submittedName>
        <fullName evidence="1">Uncharacterized protein</fullName>
    </submittedName>
</protein>
<name>A0A0M4DFM4_9BACT</name>
<evidence type="ECO:0000313" key="2">
    <source>
        <dbReference type="Proteomes" id="UP000057158"/>
    </source>
</evidence>
<proteinExistence type="predicted"/>
<gene>
    <name evidence="1" type="ORF">DSOUD_0531</name>
</gene>
<keyword evidence="2" id="KW-1185">Reference proteome</keyword>
<accession>A0A0M4DFM4</accession>
<dbReference type="Proteomes" id="UP000057158">
    <property type="component" value="Chromosome"/>
</dbReference>
<dbReference type="AlphaFoldDB" id="A0A0M4DFM4"/>